<sequence length="104" mass="11241">MKAAVIFIAIIGVAIAQSNQRTSDADAYIVRYANDNNSPLGYKFGFDTSNGIRHDEQGTLTNPGTENEAMEVVGGYEYVDPLNRKVTVTYTAGVNGFVPVVTYS</sequence>
<evidence type="ECO:0000313" key="4">
    <source>
        <dbReference type="EMBL" id="KAK4880481.1"/>
    </source>
</evidence>
<gene>
    <name evidence="4" type="ORF">RN001_008627</name>
</gene>
<keyword evidence="3" id="KW-0732">Signal</keyword>
<feature type="signal peptide" evidence="3">
    <location>
        <begin position="1"/>
        <end position="16"/>
    </location>
</feature>
<evidence type="ECO:0000256" key="2">
    <source>
        <dbReference type="PROSITE-ProRule" id="PRU00497"/>
    </source>
</evidence>
<keyword evidence="1 2" id="KW-0193">Cuticle</keyword>
<dbReference type="InterPro" id="IPR050468">
    <property type="entry name" value="Cuticle_Struct_Prot"/>
</dbReference>
<evidence type="ECO:0000256" key="1">
    <source>
        <dbReference type="ARBA" id="ARBA00022460"/>
    </source>
</evidence>
<dbReference type="InterPro" id="IPR000618">
    <property type="entry name" value="Insect_cuticle"/>
</dbReference>
<evidence type="ECO:0000313" key="5">
    <source>
        <dbReference type="Proteomes" id="UP001353858"/>
    </source>
</evidence>
<comment type="caution">
    <text evidence="4">The sequence shown here is derived from an EMBL/GenBank/DDBJ whole genome shotgun (WGS) entry which is preliminary data.</text>
</comment>
<reference evidence="5" key="1">
    <citation type="submission" date="2023-01" db="EMBL/GenBank/DDBJ databases">
        <title>Key to firefly adult light organ development and bioluminescence: homeobox transcription factors regulate luciferase expression and transportation to peroxisome.</title>
        <authorList>
            <person name="Fu X."/>
        </authorList>
    </citation>
    <scope>NUCLEOTIDE SEQUENCE [LARGE SCALE GENOMIC DNA]</scope>
</reference>
<dbReference type="GO" id="GO:0008010">
    <property type="term" value="F:structural constituent of chitin-based larval cuticle"/>
    <property type="evidence" value="ECO:0007669"/>
    <property type="project" value="TreeGrafter"/>
</dbReference>
<evidence type="ECO:0000256" key="3">
    <source>
        <dbReference type="SAM" id="SignalP"/>
    </source>
</evidence>
<proteinExistence type="predicted"/>
<dbReference type="GO" id="GO:0062129">
    <property type="term" value="C:chitin-based extracellular matrix"/>
    <property type="evidence" value="ECO:0007669"/>
    <property type="project" value="TreeGrafter"/>
</dbReference>
<dbReference type="AlphaFoldDB" id="A0AAN7PDJ6"/>
<dbReference type="Proteomes" id="UP001353858">
    <property type="component" value="Unassembled WGS sequence"/>
</dbReference>
<organism evidence="4 5">
    <name type="scientific">Aquatica leii</name>
    <dbReference type="NCBI Taxonomy" id="1421715"/>
    <lineage>
        <taxon>Eukaryota</taxon>
        <taxon>Metazoa</taxon>
        <taxon>Ecdysozoa</taxon>
        <taxon>Arthropoda</taxon>
        <taxon>Hexapoda</taxon>
        <taxon>Insecta</taxon>
        <taxon>Pterygota</taxon>
        <taxon>Neoptera</taxon>
        <taxon>Endopterygota</taxon>
        <taxon>Coleoptera</taxon>
        <taxon>Polyphaga</taxon>
        <taxon>Elateriformia</taxon>
        <taxon>Elateroidea</taxon>
        <taxon>Lampyridae</taxon>
        <taxon>Luciolinae</taxon>
        <taxon>Aquatica</taxon>
    </lineage>
</organism>
<feature type="chain" id="PRO_5042827917" evidence="3">
    <location>
        <begin position="17"/>
        <end position="104"/>
    </location>
</feature>
<keyword evidence="5" id="KW-1185">Reference proteome</keyword>
<dbReference type="Pfam" id="PF00379">
    <property type="entry name" value="Chitin_bind_4"/>
    <property type="match status" value="1"/>
</dbReference>
<dbReference type="PROSITE" id="PS51155">
    <property type="entry name" value="CHIT_BIND_RR_2"/>
    <property type="match status" value="1"/>
</dbReference>
<name>A0AAN7PDJ6_9COLE</name>
<dbReference type="PANTHER" id="PTHR10380">
    <property type="entry name" value="CUTICLE PROTEIN"/>
    <property type="match status" value="1"/>
</dbReference>
<dbReference type="EMBL" id="JARPUR010000003">
    <property type="protein sequence ID" value="KAK4880481.1"/>
    <property type="molecule type" value="Genomic_DNA"/>
</dbReference>
<accession>A0AAN7PDJ6</accession>
<protein>
    <submittedName>
        <fullName evidence="4">Uncharacterized protein</fullName>
    </submittedName>
</protein>
<dbReference type="PANTHER" id="PTHR10380:SF218">
    <property type="entry name" value="ADULT CUTICLE PROTEIN 65AA-RELATED"/>
    <property type="match status" value="1"/>
</dbReference>